<dbReference type="Gene3D" id="3.30.200.20">
    <property type="entry name" value="Phosphorylase Kinase, domain 1"/>
    <property type="match status" value="1"/>
</dbReference>
<dbReference type="InterPro" id="IPR017441">
    <property type="entry name" value="Protein_kinase_ATP_BS"/>
</dbReference>
<evidence type="ECO:0000256" key="6">
    <source>
        <dbReference type="ARBA" id="ARBA00022777"/>
    </source>
</evidence>
<dbReference type="GO" id="GO:0007010">
    <property type="term" value="P:cytoskeleton organization"/>
    <property type="evidence" value="ECO:0007669"/>
    <property type="project" value="UniProtKB-ARBA"/>
</dbReference>
<dbReference type="InterPro" id="IPR000719">
    <property type="entry name" value="Prot_kinase_dom"/>
</dbReference>
<gene>
    <name evidence="15" type="ORF">EVOR1521_LOCUS30855</name>
</gene>
<evidence type="ECO:0000259" key="14">
    <source>
        <dbReference type="PROSITE" id="PS51285"/>
    </source>
</evidence>
<dbReference type="PANTHER" id="PTHR24356">
    <property type="entry name" value="SERINE/THREONINE-PROTEIN KINASE"/>
    <property type="match status" value="1"/>
</dbReference>
<evidence type="ECO:0000256" key="3">
    <source>
        <dbReference type="ARBA" id="ARBA00022553"/>
    </source>
</evidence>
<proteinExistence type="inferred from homology"/>
<dbReference type="Pfam" id="PF00069">
    <property type="entry name" value="Pkinase"/>
    <property type="match status" value="1"/>
</dbReference>
<dbReference type="PROSITE" id="PS50011">
    <property type="entry name" value="PROTEIN_KINASE_DOM"/>
    <property type="match status" value="1"/>
</dbReference>
<dbReference type="EMBL" id="CAUJNA010003792">
    <property type="protein sequence ID" value="CAJ1409875.1"/>
    <property type="molecule type" value="Genomic_DNA"/>
</dbReference>
<comment type="catalytic activity">
    <reaction evidence="9">
        <text>L-seryl-[protein] + ATP = O-phospho-L-seryl-[protein] + ADP + H(+)</text>
        <dbReference type="Rhea" id="RHEA:17989"/>
        <dbReference type="Rhea" id="RHEA-COMP:9863"/>
        <dbReference type="Rhea" id="RHEA-COMP:11604"/>
        <dbReference type="ChEBI" id="CHEBI:15378"/>
        <dbReference type="ChEBI" id="CHEBI:29999"/>
        <dbReference type="ChEBI" id="CHEBI:30616"/>
        <dbReference type="ChEBI" id="CHEBI:83421"/>
        <dbReference type="ChEBI" id="CHEBI:456216"/>
        <dbReference type="EC" id="2.7.11.1"/>
    </reaction>
</comment>
<feature type="region of interest" description="Disordered" evidence="12">
    <location>
        <begin position="1"/>
        <end position="23"/>
    </location>
</feature>
<name>A0AA36JQH0_9DINO</name>
<comment type="caution">
    <text evidence="15">The sequence shown here is derived from an EMBL/GenBank/DDBJ whole genome shotgun (WGS) entry which is preliminary data.</text>
</comment>
<evidence type="ECO:0000256" key="5">
    <source>
        <dbReference type="ARBA" id="ARBA00022741"/>
    </source>
</evidence>
<feature type="domain" description="Protein kinase" evidence="13">
    <location>
        <begin position="96"/>
        <end position="383"/>
    </location>
</feature>
<keyword evidence="7 10" id="KW-0067">ATP-binding</keyword>
<evidence type="ECO:0000313" key="15">
    <source>
        <dbReference type="EMBL" id="CAJ1409875.1"/>
    </source>
</evidence>
<evidence type="ECO:0000313" key="16">
    <source>
        <dbReference type="Proteomes" id="UP001178507"/>
    </source>
</evidence>
<dbReference type="PROSITE" id="PS00108">
    <property type="entry name" value="PROTEIN_KINASE_ST"/>
    <property type="match status" value="1"/>
</dbReference>
<dbReference type="InterPro" id="IPR000961">
    <property type="entry name" value="AGC-kinase_C"/>
</dbReference>
<keyword evidence="2 11" id="KW-0723">Serine/threonine-protein kinase</keyword>
<evidence type="ECO:0000256" key="4">
    <source>
        <dbReference type="ARBA" id="ARBA00022679"/>
    </source>
</evidence>
<sequence length="468" mass="53565">MLPPLAAVSRGQAPKPPAPAKVTPKLSEKAANFKAAVEGGKKCLERDHMDRQKRLDFLEDSVATSPLKRELLEAEFQAREQRGVLAKFRHWSTADFQPIAVLGAGAFGTVYLVRQKEKDQYFALKQMTKVRHGKKNLKRCVYTEREVLAQARNRWFVELSATFQDADHIYMLMEFLPGGDLFRWIEVMRRFSMDETRFYMAELLEALDVLHKHGFIHRDIKFDNMVLTAQGHLKLLDFGLCRADPHGDDLHLHDFGEPKPSPKSMLTKRQEMATQVGTIYYMAPEVLRGEVSPASDIWAVGVMTFECLYGSPPFRVEEKGDEVKKRHIMRQMVLNHKTSLPPRMAKAKKLGFIPADAETFISKVMCEAAVRIPIAQCRAEPFFQGLDFSRLHLMEPPFKPELSGPGDLRNFDEFPFKALPTAEVTAWNEDPSMEWSNYDFDRDAFELQRPEAVKELLQIHEQEAVLGI</sequence>
<dbReference type="PROSITE" id="PS51285">
    <property type="entry name" value="AGC_KINASE_CTER"/>
    <property type="match status" value="1"/>
</dbReference>
<keyword evidence="4" id="KW-0808">Transferase</keyword>
<dbReference type="GO" id="GO:0004674">
    <property type="term" value="F:protein serine/threonine kinase activity"/>
    <property type="evidence" value="ECO:0007669"/>
    <property type="project" value="UniProtKB-KW"/>
</dbReference>
<feature type="binding site" evidence="10">
    <location>
        <position position="125"/>
    </location>
    <ligand>
        <name>ATP</name>
        <dbReference type="ChEBI" id="CHEBI:30616"/>
    </ligand>
</feature>
<organism evidence="15 16">
    <name type="scientific">Effrenium voratum</name>
    <dbReference type="NCBI Taxonomy" id="2562239"/>
    <lineage>
        <taxon>Eukaryota</taxon>
        <taxon>Sar</taxon>
        <taxon>Alveolata</taxon>
        <taxon>Dinophyceae</taxon>
        <taxon>Suessiales</taxon>
        <taxon>Symbiodiniaceae</taxon>
        <taxon>Effrenium</taxon>
    </lineage>
</organism>
<evidence type="ECO:0000256" key="1">
    <source>
        <dbReference type="ARBA" id="ARBA00012513"/>
    </source>
</evidence>
<evidence type="ECO:0000256" key="8">
    <source>
        <dbReference type="ARBA" id="ARBA00047899"/>
    </source>
</evidence>
<dbReference type="SUPFAM" id="SSF56112">
    <property type="entry name" value="Protein kinase-like (PK-like)"/>
    <property type="match status" value="1"/>
</dbReference>
<evidence type="ECO:0000256" key="2">
    <source>
        <dbReference type="ARBA" id="ARBA00022527"/>
    </source>
</evidence>
<dbReference type="InterPro" id="IPR011009">
    <property type="entry name" value="Kinase-like_dom_sf"/>
</dbReference>
<keyword evidence="3" id="KW-0597">Phosphoprotein</keyword>
<feature type="domain" description="AGC-kinase C-terminal" evidence="14">
    <location>
        <begin position="384"/>
        <end position="450"/>
    </location>
</feature>
<comment type="similarity">
    <text evidence="11">Belongs to the protein kinase superfamily.</text>
</comment>
<accession>A0AA36JQH0</accession>
<evidence type="ECO:0000256" key="9">
    <source>
        <dbReference type="ARBA" id="ARBA00048679"/>
    </source>
</evidence>
<keyword evidence="6" id="KW-0418">Kinase</keyword>
<evidence type="ECO:0000256" key="7">
    <source>
        <dbReference type="ARBA" id="ARBA00022840"/>
    </source>
</evidence>
<dbReference type="Gene3D" id="1.10.510.10">
    <property type="entry name" value="Transferase(Phosphotransferase) domain 1"/>
    <property type="match status" value="1"/>
</dbReference>
<comment type="catalytic activity">
    <reaction evidence="8">
        <text>L-threonyl-[protein] + ATP = O-phospho-L-threonyl-[protein] + ADP + H(+)</text>
        <dbReference type="Rhea" id="RHEA:46608"/>
        <dbReference type="Rhea" id="RHEA-COMP:11060"/>
        <dbReference type="Rhea" id="RHEA-COMP:11605"/>
        <dbReference type="ChEBI" id="CHEBI:15378"/>
        <dbReference type="ChEBI" id="CHEBI:30013"/>
        <dbReference type="ChEBI" id="CHEBI:30616"/>
        <dbReference type="ChEBI" id="CHEBI:61977"/>
        <dbReference type="ChEBI" id="CHEBI:456216"/>
        <dbReference type="EC" id="2.7.11.1"/>
    </reaction>
</comment>
<evidence type="ECO:0000256" key="12">
    <source>
        <dbReference type="SAM" id="MobiDB-lite"/>
    </source>
</evidence>
<dbReference type="PANTHER" id="PTHR24356:SF1">
    <property type="entry name" value="SERINE_THREONINE-PROTEIN KINASE GREATWALL"/>
    <property type="match status" value="1"/>
</dbReference>
<evidence type="ECO:0000259" key="13">
    <source>
        <dbReference type="PROSITE" id="PS50011"/>
    </source>
</evidence>
<keyword evidence="5 10" id="KW-0547">Nucleotide-binding</keyword>
<evidence type="ECO:0000256" key="10">
    <source>
        <dbReference type="PROSITE-ProRule" id="PRU10141"/>
    </source>
</evidence>
<dbReference type="FunFam" id="3.30.200.20:FF:000042">
    <property type="entry name" value="Aurora kinase A"/>
    <property type="match status" value="1"/>
</dbReference>
<dbReference type="FunFam" id="1.10.510.10:FF:000024">
    <property type="entry name" value="Probable serine/threonine-protein kinase cot-1"/>
    <property type="match status" value="1"/>
</dbReference>
<dbReference type="AlphaFoldDB" id="A0AA36JQH0"/>
<dbReference type="InterPro" id="IPR050236">
    <property type="entry name" value="Ser_Thr_kinase_AGC"/>
</dbReference>
<keyword evidence="16" id="KW-1185">Reference proteome</keyword>
<protein>
    <recommendedName>
        <fullName evidence="1">non-specific serine/threonine protein kinase</fullName>
        <ecNumber evidence="1">2.7.11.1</ecNumber>
    </recommendedName>
</protein>
<dbReference type="GO" id="GO:0005524">
    <property type="term" value="F:ATP binding"/>
    <property type="evidence" value="ECO:0007669"/>
    <property type="project" value="UniProtKB-UniRule"/>
</dbReference>
<dbReference type="InterPro" id="IPR008271">
    <property type="entry name" value="Ser/Thr_kinase_AS"/>
</dbReference>
<dbReference type="SMART" id="SM00220">
    <property type="entry name" value="S_TKc"/>
    <property type="match status" value="1"/>
</dbReference>
<evidence type="ECO:0000256" key="11">
    <source>
        <dbReference type="RuleBase" id="RU000304"/>
    </source>
</evidence>
<dbReference type="PROSITE" id="PS00107">
    <property type="entry name" value="PROTEIN_KINASE_ATP"/>
    <property type="match status" value="1"/>
</dbReference>
<reference evidence="15" key="1">
    <citation type="submission" date="2023-08" db="EMBL/GenBank/DDBJ databases">
        <authorList>
            <person name="Chen Y."/>
            <person name="Shah S."/>
            <person name="Dougan E. K."/>
            <person name="Thang M."/>
            <person name="Chan C."/>
        </authorList>
    </citation>
    <scope>NUCLEOTIDE SEQUENCE</scope>
</reference>
<dbReference type="SMART" id="SM00133">
    <property type="entry name" value="S_TK_X"/>
    <property type="match status" value="1"/>
</dbReference>
<dbReference type="EC" id="2.7.11.1" evidence="1"/>
<dbReference type="Proteomes" id="UP001178507">
    <property type="component" value="Unassembled WGS sequence"/>
</dbReference>